<dbReference type="EMBL" id="PGTN01000401">
    <property type="protein sequence ID" value="PJF46177.1"/>
    <property type="molecule type" value="Genomic_DNA"/>
</dbReference>
<organism evidence="2 3">
    <name type="scientific">Candidatus Thermofonsia Clade 3 bacterium</name>
    <dbReference type="NCBI Taxonomy" id="2364212"/>
    <lineage>
        <taxon>Bacteria</taxon>
        <taxon>Bacillati</taxon>
        <taxon>Chloroflexota</taxon>
        <taxon>Candidatus Thermofontia</taxon>
        <taxon>Candidatus Thermofonsia Clade 3</taxon>
    </lineage>
</organism>
<feature type="non-terminal residue" evidence="2">
    <location>
        <position position="128"/>
    </location>
</feature>
<dbReference type="InterPro" id="IPR051397">
    <property type="entry name" value="Zn-ADH-like_protein"/>
</dbReference>
<dbReference type="PANTHER" id="PTHR43677:SF1">
    <property type="entry name" value="ACRYLYL-COA REDUCTASE ACUI-RELATED"/>
    <property type="match status" value="1"/>
</dbReference>
<proteinExistence type="predicted"/>
<gene>
    <name evidence="2" type="ORF">CUN48_15120</name>
</gene>
<dbReference type="PANTHER" id="PTHR43677">
    <property type="entry name" value="SHORT-CHAIN DEHYDROGENASE/REDUCTASE"/>
    <property type="match status" value="1"/>
</dbReference>
<evidence type="ECO:0000259" key="1">
    <source>
        <dbReference type="Pfam" id="PF08240"/>
    </source>
</evidence>
<dbReference type="AlphaFoldDB" id="A0A2M8Q8P1"/>
<accession>A0A2M8Q8P1</accession>
<reference evidence="2 3" key="1">
    <citation type="submission" date="2017-11" db="EMBL/GenBank/DDBJ databases">
        <title>Evolution of Phototrophy in the Chloroflexi Phylum Driven by Horizontal Gene Transfer.</title>
        <authorList>
            <person name="Ward L.M."/>
            <person name="Hemp J."/>
            <person name="Shih P.M."/>
            <person name="Mcglynn S.E."/>
            <person name="Fischer W."/>
        </authorList>
    </citation>
    <scope>NUCLEOTIDE SEQUENCE [LARGE SCALE GENOMIC DNA]</scope>
    <source>
        <strain evidence="2">JP3_7</strain>
    </source>
</reference>
<protein>
    <submittedName>
        <fullName evidence="2">Oxidoreductase</fullName>
    </submittedName>
</protein>
<dbReference type="Proteomes" id="UP000230790">
    <property type="component" value="Unassembled WGS sequence"/>
</dbReference>
<dbReference type="Pfam" id="PF08240">
    <property type="entry name" value="ADH_N"/>
    <property type="match status" value="1"/>
</dbReference>
<dbReference type="GO" id="GO:0043957">
    <property type="term" value="F:acryloyl-CoA reductase (NADPH) activity"/>
    <property type="evidence" value="ECO:0007669"/>
    <property type="project" value="TreeGrafter"/>
</dbReference>
<comment type="caution">
    <text evidence="2">The sequence shown here is derived from an EMBL/GenBank/DDBJ whole genome shotgun (WGS) entry which is preliminary data.</text>
</comment>
<evidence type="ECO:0000313" key="3">
    <source>
        <dbReference type="Proteomes" id="UP000230790"/>
    </source>
</evidence>
<sequence length="128" mass="13730">MTIQFDALWVEEQPDGSFRRSVVQRSVEALPPGDLLIRVHYSSLNYKDALSASGHRGVTRAYPHTPGIDAAGVVVESAVDAFSPGDEVIVIGYDLGMNTPGGFGGYIRVPAAWTVKRPAGLTLRESMA</sequence>
<evidence type="ECO:0000313" key="2">
    <source>
        <dbReference type="EMBL" id="PJF46177.1"/>
    </source>
</evidence>
<feature type="domain" description="Alcohol dehydrogenase-like N-terminal" evidence="1">
    <location>
        <begin position="32"/>
        <end position="118"/>
    </location>
</feature>
<dbReference type="InterPro" id="IPR011032">
    <property type="entry name" value="GroES-like_sf"/>
</dbReference>
<name>A0A2M8Q8P1_9CHLR</name>
<dbReference type="SUPFAM" id="SSF50129">
    <property type="entry name" value="GroES-like"/>
    <property type="match status" value="1"/>
</dbReference>
<dbReference type="InterPro" id="IPR013154">
    <property type="entry name" value="ADH-like_N"/>
</dbReference>
<dbReference type="Gene3D" id="3.90.180.10">
    <property type="entry name" value="Medium-chain alcohol dehydrogenases, catalytic domain"/>
    <property type="match status" value="1"/>
</dbReference>